<evidence type="ECO:0000313" key="2">
    <source>
        <dbReference type="Proteomes" id="UP001409585"/>
    </source>
</evidence>
<gene>
    <name evidence="1" type="ORF">GCM10025791_28460</name>
</gene>
<comment type="caution">
    <text evidence="1">The sequence shown here is derived from an EMBL/GenBank/DDBJ whole genome shotgun (WGS) entry which is preliminary data.</text>
</comment>
<sequence>MLPCISIRLNNLIKAMETVVAPALDQNQVFALEQSTLIVAHLKMLSNQWDAAYCFELGSLDNMVNLAIHLTHLTPHTEASQAALLALSATLKNPPSEPPPTVSAVTQRLREIGLKVDNFIDQVMQTESSTVKSQLTGIVLDYNQCQSARERVWFKDNHLDSGISDLSTFEEMLYGNHYRFKP</sequence>
<dbReference type="EMBL" id="BAABLX010000026">
    <property type="protein sequence ID" value="GAA4947229.1"/>
    <property type="molecule type" value="Genomic_DNA"/>
</dbReference>
<organism evidence="1 2">
    <name type="scientific">Halioxenophilus aromaticivorans</name>
    <dbReference type="NCBI Taxonomy" id="1306992"/>
    <lineage>
        <taxon>Bacteria</taxon>
        <taxon>Pseudomonadati</taxon>
        <taxon>Pseudomonadota</taxon>
        <taxon>Gammaproteobacteria</taxon>
        <taxon>Alteromonadales</taxon>
        <taxon>Alteromonadaceae</taxon>
        <taxon>Halioxenophilus</taxon>
    </lineage>
</organism>
<protein>
    <submittedName>
        <fullName evidence="1">Uncharacterized protein</fullName>
    </submittedName>
</protein>
<dbReference type="Proteomes" id="UP001409585">
    <property type="component" value="Unassembled WGS sequence"/>
</dbReference>
<reference evidence="2" key="1">
    <citation type="journal article" date="2019" name="Int. J. Syst. Evol. Microbiol.">
        <title>The Global Catalogue of Microorganisms (GCM) 10K type strain sequencing project: providing services to taxonomists for standard genome sequencing and annotation.</title>
        <authorList>
            <consortium name="The Broad Institute Genomics Platform"/>
            <consortium name="The Broad Institute Genome Sequencing Center for Infectious Disease"/>
            <person name="Wu L."/>
            <person name="Ma J."/>
        </authorList>
    </citation>
    <scope>NUCLEOTIDE SEQUENCE [LARGE SCALE GENOMIC DNA]</scope>
    <source>
        <strain evidence="2">JCM 19134</strain>
    </source>
</reference>
<evidence type="ECO:0000313" key="1">
    <source>
        <dbReference type="EMBL" id="GAA4947229.1"/>
    </source>
</evidence>
<dbReference type="RefSeq" id="WP_345423482.1">
    <property type="nucleotide sequence ID" value="NZ_AP031496.1"/>
</dbReference>
<dbReference type="AlphaFoldDB" id="A0AAV3U4G7"/>
<accession>A0AAV3U4G7</accession>
<name>A0AAV3U4G7_9ALTE</name>
<proteinExistence type="predicted"/>
<keyword evidence="2" id="KW-1185">Reference proteome</keyword>